<dbReference type="RefSeq" id="WP_115939195.1">
    <property type="nucleotide sequence ID" value="NZ_QRDW01000016.1"/>
</dbReference>
<sequence length="55" mass="6440">MGTEKEPVLTKNSDKTPDILKSEDLFQGARELIIRHRDKDYRLRITSLDKLILTK</sequence>
<evidence type="ECO:0000313" key="1">
    <source>
        <dbReference type="EMBL" id="RED44167.1"/>
    </source>
</evidence>
<accession>A0A3D9H3U0</accession>
<dbReference type="Proteomes" id="UP000256845">
    <property type="component" value="Unassembled WGS sequence"/>
</dbReference>
<keyword evidence="2" id="KW-1185">Reference proteome</keyword>
<protein>
    <submittedName>
        <fullName evidence="1">Hemin uptake protein hemP</fullName>
    </submittedName>
</protein>
<comment type="caution">
    <text evidence="1">The sequence shown here is derived from an EMBL/GenBank/DDBJ whole genome shotgun (WGS) entry which is preliminary data.</text>
</comment>
<dbReference type="InterPro" id="IPR019600">
    <property type="entry name" value="Hemin_uptake_protein_HemP"/>
</dbReference>
<reference evidence="1 2" key="1">
    <citation type="submission" date="2018-07" db="EMBL/GenBank/DDBJ databases">
        <title>Genomic Encyclopedia of Type Strains, Phase III (KMG-III): the genomes of soil and plant-associated and newly described type strains.</title>
        <authorList>
            <person name="Whitman W."/>
        </authorList>
    </citation>
    <scope>NUCLEOTIDE SEQUENCE [LARGE SCALE GENOMIC DNA]</scope>
    <source>
        <strain evidence="1 2">CECT 8488</strain>
    </source>
</reference>
<dbReference type="OrthoDB" id="7870498at2"/>
<dbReference type="EMBL" id="QRDW01000016">
    <property type="protein sequence ID" value="RED44167.1"/>
    <property type="molecule type" value="Genomic_DNA"/>
</dbReference>
<dbReference type="Pfam" id="PF10636">
    <property type="entry name" value="hemP"/>
    <property type="match status" value="1"/>
</dbReference>
<evidence type="ECO:0000313" key="2">
    <source>
        <dbReference type="Proteomes" id="UP000256845"/>
    </source>
</evidence>
<gene>
    <name evidence="1" type="ORF">DFP90_1168</name>
</gene>
<proteinExistence type="predicted"/>
<dbReference type="AlphaFoldDB" id="A0A3D9H3U0"/>
<dbReference type="Gene3D" id="2.10.70.10">
    <property type="entry name" value="Complement Module, domain 1"/>
    <property type="match status" value="1"/>
</dbReference>
<name>A0A3D9H3U0_9PROT</name>
<organism evidence="1 2">
    <name type="scientific">Aestuariispira insulae</name>
    <dbReference type="NCBI Taxonomy" id="1461337"/>
    <lineage>
        <taxon>Bacteria</taxon>
        <taxon>Pseudomonadati</taxon>
        <taxon>Pseudomonadota</taxon>
        <taxon>Alphaproteobacteria</taxon>
        <taxon>Rhodospirillales</taxon>
        <taxon>Kiloniellaceae</taxon>
        <taxon>Aestuariispira</taxon>
    </lineage>
</organism>